<name>U4KWV7_PYROM</name>
<feature type="compositionally biased region" description="Gly residues" evidence="1">
    <location>
        <begin position="148"/>
        <end position="164"/>
    </location>
</feature>
<evidence type="ECO:0000313" key="3">
    <source>
        <dbReference type="Proteomes" id="UP000018144"/>
    </source>
</evidence>
<evidence type="ECO:0000256" key="1">
    <source>
        <dbReference type="SAM" id="MobiDB-lite"/>
    </source>
</evidence>
<dbReference type="Proteomes" id="UP000018144">
    <property type="component" value="Unassembled WGS sequence"/>
</dbReference>
<proteinExistence type="predicted"/>
<gene>
    <name evidence="2" type="ORF">PCON_05738</name>
</gene>
<accession>U4KWV7</accession>
<reference evidence="2 3" key="1">
    <citation type="journal article" date="2013" name="PLoS Genet.">
        <title>The genome and development-dependent transcriptomes of Pyronema confluens: a window into fungal evolution.</title>
        <authorList>
            <person name="Traeger S."/>
            <person name="Altegoer F."/>
            <person name="Freitag M."/>
            <person name="Gabaldon T."/>
            <person name="Kempken F."/>
            <person name="Kumar A."/>
            <person name="Marcet-Houben M."/>
            <person name="Poggeler S."/>
            <person name="Stajich J.E."/>
            <person name="Nowrousian M."/>
        </authorList>
    </citation>
    <scope>NUCLEOTIDE SEQUENCE [LARGE SCALE GENOMIC DNA]</scope>
    <source>
        <strain evidence="3">CBS 100304</strain>
        <tissue evidence="2">Vegetative mycelium</tissue>
    </source>
</reference>
<feature type="compositionally biased region" description="Low complexity" evidence="1">
    <location>
        <begin position="130"/>
        <end position="139"/>
    </location>
</feature>
<feature type="compositionally biased region" description="Polar residues" evidence="1">
    <location>
        <begin position="190"/>
        <end position="217"/>
    </location>
</feature>
<evidence type="ECO:0000313" key="2">
    <source>
        <dbReference type="EMBL" id="CCX06151.1"/>
    </source>
</evidence>
<dbReference type="OrthoDB" id="5390268at2759"/>
<feature type="region of interest" description="Disordered" evidence="1">
    <location>
        <begin position="119"/>
        <end position="233"/>
    </location>
</feature>
<keyword evidence="3" id="KW-1185">Reference proteome</keyword>
<dbReference type="AlphaFoldDB" id="U4KWV7"/>
<organism evidence="2 3">
    <name type="scientific">Pyronema omphalodes (strain CBS 100304)</name>
    <name type="common">Pyronema confluens</name>
    <dbReference type="NCBI Taxonomy" id="1076935"/>
    <lineage>
        <taxon>Eukaryota</taxon>
        <taxon>Fungi</taxon>
        <taxon>Dikarya</taxon>
        <taxon>Ascomycota</taxon>
        <taxon>Pezizomycotina</taxon>
        <taxon>Pezizomycetes</taxon>
        <taxon>Pezizales</taxon>
        <taxon>Pyronemataceae</taxon>
        <taxon>Pyronema</taxon>
    </lineage>
</organism>
<protein>
    <submittedName>
        <fullName evidence="2">Uncharacterized protein</fullName>
    </submittedName>
</protein>
<dbReference type="EMBL" id="HF935280">
    <property type="protein sequence ID" value="CCX06151.1"/>
    <property type="molecule type" value="Genomic_DNA"/>
</dbReference>
<sequence length="233" mass="25803">MRPHNKSTLWDEYLEHPDKAQKYFNTKHKKAFCKECIRRKMTEFDESPQEKTEFEQQGIQQIEWEQWKYNKAFSVVEALSGRSSNMQRHIKNCPYIDEESRYRIMTNFEVAQAAAKASKEHDVDEFPSNSGAMSPGSPLSSPPPHYNGMGGPGSGGSGGAGAVGGRPRTLTQSDDDGMTSPSSIPSPTSAQYSTGHGILQSTSPTKPSRKITLQSILNEDPDPPQRYAGPSFT</sequence>
<feature type="compositionally biased region" description="Low complexity" evidence="1">
    <location>
        <begin position="179"/>
        <end position="189"/>
    </location>
</feature>